<evidence type="ECO:0000313" key="1">
    <source>
        <dbReference type="EMBL" id="SFF47206.1"/>
    </source>
</evidence>
<organism evidence="1 2">
    <name type="scientific">Sunxiuqinia elliptica</name>
    <dbReference type="NCBI Taxonomy" id="655355"/>
    <lineage>
        <taxon>Bacteria</taxon>
        <taxon>Pseudomonadati</taxon>
        <taxon>Bacteroidota</taxon>
        <taxon>Bacteroidia</taxon>
        <taxon>Marinilabiliales</taxon>
        <taxon>Prolixibacteraceae</taxon>
        <taxon>Sunxiuqinia</taxon>
    </lineage>
</organism>
<evidence type="ECO:0000313" key="2">
    <source>
        <dbReference type="Proteomes" id="UP000198964"/>
    </source>
</evidence>
<sequence length="528" mass="59168">MKLYHLKNSLSVITLLVTVLLLSSCTDNFEELNLHPTDPTAEDITESESLGSLFPTMIAAMHPAQENQSQMIHQMIGNQYGGYMVPTNSWQGTNFGTFNPAKDWVDWPFNKIMVGFNSNFIKVKEVTQSNGYIYSWANILRVATMLRVTDMYGPIPYSKIGEGGITTPYDNVQDVYHNMIADLDNSIRSLTNYLAGTPQASPLAEYDVIYNGDFHKWLKFANSLKLRMAVRIALVDTEYAKQVMQEAINAGAIDANADNAYIPTQDNPYYKASHSWGDLAVNAVLSSYMNGFEDPRRSAYMTEVTYGNTPFRGVRMGTENMNKGYYSNAMIFSKPAFTSNSPLLVFCAAETAFLKSEAALRGWIPGGEEKAKQHYEEGIRLSMEQHHVELGTYLSSTSLPENYRDPINSKEVAVDKAINVSWDDAGTSENTKLEKIITQKWLANYPLGFEAWCDHRRTGYPQMFPALDNLSSSSFMGSVVNTPSRMVRRLPFPQSQYQGNSDAVQEAIKMLGGDDVASTDLWWATKNK</sequence>
<dbReference type="PROSITE" id="PS51257">
    <property type="entry name" value="PROKAR_LIPOPROTEIN"/>
    <property type="match status" value="1"/>
</dbReference>
<gene>
    <name evidence="1" type="ORF">SAMN05216283_10760</name>
</gene>
<proteinExistence type="predicted"/>
<name>A0A1I2J2P0_9BACT</name>
<accession>A0A1I2J2P0</accession>
<dbReference type="RefSeq" id="WP_093920396.1">
    <property type="nucleotide sequence ID" value="NZ_FONW01000007.1"/>
</dbReference>
<dbReference type="Proteomes" id="UP000198964">
    <property type="component" value="Unassembled WGS sequence"/>
</dbReference>
<protein>
    <submittedName>
        <fullName evidence="1">Susd and RagB outer membrane lipoprotein</fullName>
    </submittedName>
</protein>
<dbReference type="AlphaFoldDB" id="A0A1I2J2P0"/>
<dbReference type="Gene3D" id="1.25.40.390">
    <property type="match status" value="1"/>
</dbReference>
<dbReference type="SUPFAM" id="SSF48452">
    <property type="entry name" value="TPR-like"/>
    <property type="match status" value="1"/>
</dbReference>
<dbReference type="InterPro" id="IPR024302">
    <property type="entry name" value="SusD-like"/>
</dbReference>
<dbReference type="EMBL" id="FONW01000007">
    <property type="protein sequence ID" value="SFF47206.1"/>
    <property type="molecule type" value="Genomic_DNA"/>
</dbReference>
<dbReference type="STRING" id="655355.SAMN05216283_10760"/>
<dbReference type="Pfam" id="PF12741">
    <property type="entry name" value="SusD-like"/>
    <property type="match status" value="1"/>
</dbReference>
<dbReference type="InterPro" id="IPR011990">
    <property type="entry name" value="TPR-like_helical_dom_sf"/>
</dbReference>
<keyword evidence="2" id="KW-1185">Reference proteome</keyword>
<keyword evidence="1" id="KW-0449">Lipoprotein</keyword>
<reference evidence="1 2" key="1">
    <citation type="submission" date="2016-10" db="EMBL/GenBank/DDBJ databases">
        <authorList>
            <person name="de Groot N.N."/>
        </authorList>
    </citation>
    <scope>NUCLEOTIDE SEQUENCE [LARGE SCALE GENOMIC DNA]</scope>
    <source>
        <strain evidence="1 2">CGMCC 1.9156</strain>
    </source>
</reference>